<dbReference type="InterPro" id="IPR011044">
    <property type="entry name" value="Quino_amine_DH_bsu"/>
</dbReference>
<dbReference type="InterPro" id="IPR015943">
    <property type="entry name" value="WD40/YVTN_repeat-like_dom_sf"/>
</dbReference>
<dbReference type="Gene3D" id="2.130.10.10">
    <property type="entry name" value="YVTN repeat-like/Quinoprotein amine dehydrogenase"/>
    <property type="match status" value="2"/>
</dbReference>
<evidence type="ECO:0000313" key="1">
    <source>
        <dbReference type="EMBL" id="KAH8997581.1"/>
    </source>
</evidence>
<reference evidence="1" key="1">
    <citation type="submission" date="2022-01" db="EMBL/GenBank/DDBJ databases">
        <title>Comparative genomics reveals a dynamic genome evolution in the ectomycorrhizal milk-cap (Lactarius) mushrooms.</title>
        <authorList>
            <consortium name="DOE Joint Genome Institute"/>
            <person name="Lebreton A."/>
            <person name="Tang N."/>
            <person name="Kuo A."/>
            <person name="LaButti K."/>
            <person name="Drula E."/>
            <person name="Barry K."/>
            <person name="Clum A."/>
            <person name="Lipzen A."/>
            <person name="Mousain D."/>
            <person name="Ng V."/>
            <person name="Wang R."/>
            <person name="Wang X."/>
            <person name="Dai Y."/>
            <person name="Henrissat B."/>
            <person name="Grigoriev I.V."/>
            <person name="Guerin-Laguette A."/>
            <person name="Yu F."/>
            <person name="Martin F.M."/>
        </authorList>
    </citation>
    <scope>NUCLEOTIDE SEQUENCE</scope>
    <source>
        <strain evidence="1">QP</strain>
    </source>
</reference>
<evidence type="ECO:0000313" key="2">
    <source>
        <dbReference type="Proteomes" id="UP001201163"/>
    </source>
</evidence>
<dbReference type="InterPro" id="IPR001680">
    <property type="entry name" value="WD40_rpt"/>
</dbReference>
<dbReference type="Pfam" id="PF00400">
    <property type="entry name" value="WD40"/>
    <property type="match status" value="1"/>
</dbReference>
<accession>A0AAD4LSL8</accession>
<dbReference type="PANTHER" id="PTHR16220:SF0">
    <property type="entry name" value="WD REPEAT-CONTAINING PROTEIN WRAP73"/>
    <property type="match status" value="1"/>
</dbReference>
<organism evidence="1 2">
    <name type="scientific">Lactarius akahatsu</name>
    <dbReference type="NCBI Taxonomy" id="416441"/>
    <lineage>
        <taxon>Eukaryota</taxon>
        <taxon>Fungi</taxon>
        <taxon>Dikarya</taxon>
        <taxon>Basidiomycota</taxon>
        <taxon>Agaricomycotina</taxon>
        <taxon>Agaricomycetes</taxon>
        <taxon>Russulales</taxon>
        <taxon>Russulaceae</taxon>
        <taxon>Lactarius</taxon>
    </lineage>
</organism>
<dbReference type="Proteomes" id="UP001201163">
    <property type="component" value="Unassembled WGS sequence"/>
</dbReference>
<proteinExistence type="predicted"/>
<sequence>MDFTEIYRQTSGLVAFSPGAHFILTAVVDRLIVRRADTFHVSRSWQVTSSPSPSVAAIAAVSLRPPKAGRHTDNTAQTPVISHIGWSSDSEYVFAACAKSGSVSVFRMRDEEWSAKIDSGAEGLLKAEWAPDSRHILCFSEWALRVTIWSLVAGTATYIQYPLHPDRGHAFRQDGRYFVLAERHKSKDTIGVYDAADSFRLARHFPLPTSSMSSLAISPSGNHIAVWEGPLEYRLFVLSLVGDVLGSFKPDPDPVFGIRNVVWHPSGMFLAVNGWDNKIHILEQLTWSRVTTLELGARIPDNVTIWREPSDWLEATEGRGFLSYEKLRGPHPLNTSKVDNSKPDPKCGTVQLEFNKTGTLLLARFENVSTAVHLFAFPGPGEAFSPHLRSVLLHSSAVVHANWNPVRQGRLVLSCGGQAMYLWSEEWIGEGGTEEEMAECVAIPAKKFEARDVHWAPDGKGLLLLDRETFCSAFEVEE</sequence>
<dbReference type="PANTHER" id="PTHR16220">
    <property type="entry name" value="WD REPEAT PROTEIN 8-RELATED"/>
    <property type="match status" value="1"/>
</dbReference>
<dbReference type="GO" id="GO:1990811">
    <property type="term" value="C:MWP complex"/>
    <property type="evidence" value="ECO:0007669"/>
    <property type="project" value="TreeGrafter"/>
</dbReference>
<dbReference type="InterPro" id="IPR052778">
    <property type="entry name" value="Centrosome-WD_assoc"/>
</dbReference>
<protein>
    <submittedName>
        <fullName evidence="1">YVTN repeat-like/Quino protein amine dehydrogenase</fullName>
    </submittedName>
</protein>
<dbReference type="AlphaFoldDB" id="A0AAD4LSL8"/>
<dbReference type="SUPFAM" id="SSF50969">
    <property type="entry name" value="YVTN repeat-like/Quinoprotein amine dehydrogenase"/>
    <property type="match status" value="1"/>
</dbReference>
<gene>
    <name evidence="1" type="ORF">EDB92DRAFT_1840531</name>
</gene>
<dbReference type="EMBL" id="JAKELL010000007">
    <property type="protein sequence ID" value="KAH8997581.1"/>
    <property type="molecule type" value="Genomic_DNA"/>
</dbReference>
<dbReference type="GO" id="GO:0005815">
    <property type="term" value="C:microtubule organizing center"/>
    <property type="evidence" value="ECO:0007669"/>
    <property type="project" value="TreeGrafter"/>
</dbReference>
<dbReference type="InterPro" id="IPR036322">
    <property type="entry name" value="WD40_repeat_dom_sf"/>
</dbReference>
<dbReference type="SUPFAM" id="SSF50978">
    <property type="entry name" value="WD40 repeat-like"/>
    <property type="match status" value="1"/>
</dbReference>
<comment type="caution">
    <text evidence="1">The sequence shown here is derived from an EMBL/GenBank/DDBJ whole genome shotgun (WGS) entry which is preliminary data.</text>
</comment>
<dbReference type="SMART" id="SM00320">
    <property type="entry name" value="WD40"/>
    <property type="match status" value="3"/>
</dbReference>
<dbReference type="GO" id="GO:1990810">
    <property type="term" value="P:microtubule anchoring at mitotic spindle pole body"/>
    <property type="evidence" value="ECO:0007669"/>
    <property type="project" value="TreeGrafter"/>
</dbReference>
<keyword evidence="2" id="KW-1185">Reference proteome</keyword>
<name>A0AAD4LSL8_9AGAM</name>